<dbReference type="Proteomes" id="UP000717328">
    <property type="component" value="Unassembled WGS sequence"/>
</dbReference>
<reference evidence="6" key="2">
    <citation type="submission" date="2021-10" db="EMBL/GenBank/DDBJ databases">
        <title>Phylogenomics reveals ancestral predisposition of the termite-cultivated fungus Termitomyces towards a domesticated lifestyle.</title>
        <authorList>
            <person name="Auxier B."/>
            <person name="Grum-Grzhimaylo A."/>
            <person name="Cardenas M.E."/>
            <person name="Lodge J.D."/>
            <person name="Laessoe T."/>
            <person name="Pedersen O."/>
            <person name="Smith M.E."/>
            <person name="Kuyper T.W."/>
            <person name="Franco-Molano E.A."/>
            <person name="Baroni T.J."/>
            <person name="Aanen D.K."/>
        </authorList>
    </citation>
    <scope>NUCLEOTIDE SEQUENCE</scope>
    <source>
        <strain evidence="6">D49</strain>
    </source>
</reference>
<evidence type="ECO:0000259" key="5">
    <source>
        <dbReference type="Pfam" id="PF01301"/>
    </source>
</evidence>
<dbReference type="SUPFAM" id="SSF51445">
    <property type="entry name" value="(Trans)glycosidases"/>
    <property type="match status" value="1"/>
</dbReference>
<dbReference type="InterPro" id="IPR019801">
    <property type="entry name" value="Glyco_hydro_35_CS"/>
</dbReference>
<dbReference type="InterPro" id="IPR017853">
    <property type="entry name" value="GH"/>
</dbReference>
<feature type="domain" description="Glycoside hydrolase 35 catalytic" evidence="5">
    <location>
        <begin position="51"/>
        <end position="311"/>
    </location>
</feature>
<proteinExistence type="inferred from homology"/>
<feature type="chain" id="PRO_5040362208" description="Glycoside hydrolase 35 catalytic domain-containing protein" evidence="4">
    <location>
        <begin position="20"/>
        <end position="332"/>
    </location>
</feature>
<organism evidence="6 7">
    <name type="scientific">Sphagnurus paluster</name>
    <dbReference type="NCBI Taxonomy" id="117069"/>
    <lineage>
        <taxon>Eukaryota</taxon>
        <taxon>Fungi</taxon>
        <taxon>Dikarya</taxon>
        <taxon>Basidiomycota</taxon>
        <taxon>Agaricomycotina</taxon>
        <taxon>Agaricomycetes</taxon>
        <taxon>Agaricomycetidae</taxon>
        <taxon>Agaricales</taxon>
        <taxon>Tricholomatineae</taxon>
        <taxon>Lyophyllaceae</taxon>
        <taxon>Sphagnurus</taxon>
    </lineage>
</organism>
<dbReference type="PRINTS" id="PR00742">
    <property type="entry name" value="GLHYDRLASE35"/>
</dbReference>
<comment type="caution">
    <text evidence="6">The sequence shown here is derived from an EMBL/GenBank/DDBJ whole genome shotgun (WGS) entry which is preliminary data.</text>
</comment>
<evidence type="ECO:0000313" key="7">
    <source>
        <dbReference type="Proteomes" id="UP000717328"/>
    </source>
</evidence>
<dbReference type="InterPro" id="IPR031330">
    <property type="entry name" value="Gly_Hdrlase_35_cat"/>
</dbReference>
<evidence type="ECO:0000313" key="6">
    <source>
        <dbReference type="EMBL" id="KAG5654664.1"/>
    </source>
</evidence>
<evidence type="ECO:0000256" key="2">
    <source>
        <dbReference type="ARBA" id="ARBA00022801"/>
    </source>
</evidence>
<dbReference type="InterPro" id="IPR001944">
    <property type="entry name" value="Glycoside_Hdrlase_35"/>
</dbReference>
<keyword evidence="4" id="KW-0732">Signal</keyword>
<feature type="signal peptide" evidence="4">
    <location>
        <begin position="1"/>
        <end position="19"/>
    </location>
</feature>
<dbReference type="GO" id="GO:0005975">
    <property type="term" value="P:carbohydrate metabolic process"/>
    <property type="evidence" value="ECO:0007669"/>
    <property type="project" value="InterPro"/>
</dbReference>
<name>A0A9P7GRF9_9AGAR</name>
<dbReference type="PANTHER" id="PTHR23421">
    <property type="entry name" value="BETA-GALACTOSIDASE RELATED"/>
    <property type="match status" value="1"/>
</dbReference>
<dbReference type="PROSITE" id="PS01182">
    <property type="entry name" value="GLYCOSYL_HYDROL_F35"/>
    <property type="match status" value="1"/>
</dbReference>
<dbReference type="OrthoDB" id="1657402at2759"/>
<keyword evidence="7" id="KW-1185">Reference proteome</keyword>
<dbReference type="AlphaFoldDB" id="A0A9P7GRF9"/>
<keyword evidence="2" id="KW-0378">Hydrolase</keyword>
<dbReference type="GO" id="GO:0004553">
    <property type="term" value="F:hydrolase activity, hydrolyzing O-glycosyl compounds"/>
    <property type="evidence" value="ECO:0007669"/>
    <property type="project" value="InterPro"/>
</dbReference>
<reference evidence="6" key="1">
    <citation type="submission" date="2021-02" db="EMBL/GenBank/DDBJ databases">
        <authorList>
            <person name="Nieuwenhuis M."/>
            <person name="Van De Peppel L.J.J."/>
        </authorList>
    </citation>
    <scope>NUCLEOTIDE SEQUENCE</scope>
    <source>
        <strain evidence="6">D49</strain>
    </source>
</reference>
<evidence type="ECO:0000256" key="1">
    <source>
        <dbReference type="ARBA" id="ARBA00009809"/>
    </source>
</evidence>
<evidence type="ECO:0000256" key="3">
    <source>
        <dbReference type="ARBA" id="ARBA00023295"/>
    </source>
</evidence>
<protein>
    <recommendedName>
        <fullName evidence="5">Glycoside hydrolase 35 catalytic domain-containing protein</fullName>
    </recommendedName>
</protein>
<dbReference type="Pfam" id="PF01301">
    <property type="entry name" value="Glyco_hydro_35"/>
    <property type="match status" value="1"/>
</dbReference>
<keyword evidence="3" id="KW-0326">Glycosidase</keyword>
<gene>
    <name evidence="6" type="ORF">H0H81_009912</name>
</gene>
<comment type="similarity">
    <text evidence="1">Belongs to the glycosyl hydrolase 35 family.</text>
</comment>
<dbReference type="Gene3D" id="3.20.20.80">
    <property type="entry name" value="Glycosidases"/>
    <property type="match status" value="1"/>
</dbReference>
<dbReference type="EMBL" id="JABCKI010000003">
    <property type="protein sequence ID" value="KAG5654664.1"/>
    <property type="molecule type" value="Genomic_DNA"/>
</dbReference>
<accession>A0A9P7GRF9</accession>
<sequence length="332" mass="36789">MKLLFSKLLALLCVASALAKVPRGPRVQSNLLPRETKSNGRQDIVTWDEYSLMINGKRLMVFSGEVHPYRNPVQSLHLDVFQKIKAMGFNAVSFYVFWGLLEPKRGEISFEGFRDLQPFFDAAKKAGIYLIARPGPYINAETSGGGFPGWGTYTPGVWRTSNQTYMDAIDGYVKAVTTKIAANQITKGGPVILVQAENEYSGIQEPYTEDFDYQKKLLKLFTDSGITVPITTNDAWPGGKFTSVDIYELGYDSYPNGFDCSNPYKWASDAVPEYFWGAHLGINPKDLNAVYEFQGGAFDGWGGSGYGTCAVLTGPEFERGEIKLAFKAPTTF</sequence>
<evidence type="ECO:0000256" key="4">
    <source>
        <dbReference type="SAM" id="SignalP"/>
    </source>
</evidence>